<organism evidence="1 2">
    <name type="scientific">Thermoflexibacter ruber</name>
    <dbReference type="NCBI Taxonomy" id="1003"/>
    <lineage>
        <taxon>Bacteria</taxon>
        <taxon>Pseudomonadati</taxon>
        <taxon>Bacteroidota</taxon>
        <taxon>Cytophagia</taxon>
        <taxon>Cytophagales</taxon>
        <taxon>Thermoflexibacteraceae</taxon>
        <taxon>Thermoflexibacter</taxon>
    </lineage>
</organism>
<gene>
    <name evidence="1" type="ORF">SAMN04488541_10679</name>
</gene>
<dbReference type="Proteomes" id="UP000199513">
    <property type="component" value="Unassembled WGS sequence"/>
</dbReference>
<dbReference type="EMBL" id="FONY01000067">
    <property type="protein sequence ID" value="SFF58188.1"/>
    <property type="molecule type" value="Genomic_DNA"/>
</dbReference>
<reference evidence="1 2" key="1">
    <citation type="submission" date="2016-10" db="EMBL/GenBank/DDBJ databases">
        <authorList>
            <person name="de Groot N.N."/>
        </authorList>
    </citation>
    <scope>NUCLEOTIDE SEQUENCE [LARGE SCALE GENOMIC DNA]</scope>
    <source>
        <strain>GEY</strain>
        <strain evidence="2">DSM 9560</strain>
    </source>
</reference>
<dbReference type="STRING" id="1003.SAMN04488541_10679"/>
<accession>A0A1I2JVV8</accession>
<proteinExistence type="predicted"/>
<name>A0A1I2JVV8_9BACT</name>
<sequence length="239" mass="28139">MSKEKVKKFVKSIQEQNKIIIAEWDAGGDDTPCWFSITDNKGQKQEEIKQYEKYIDILRDCIIDTLDLPNAGEYYNKGKGIITYNNGEVEIHYSAKEFTNEYEEDILEFNLEDKFGLLDYQHKANIVFSLRYGESEESIYDLWADRDTENQDNFSIQVRILEGDNIAVTEEMHAYYKAQFEQIGKRYEAELGGYFDDKILCEVVISYNEKDELGKGFLKIDKYYQWQRIHEDEIAVLIS</sequence>
<evidence type="ECO:0000313" key="1">
    <source>
        <dbReference type="EMBL" id="SFF58188.1"/>
    </source>
</evidence>
<dbReference type="RefSeq" id="WP_091549433.1">
    <property type="nucleotide sequence ID" value="NZ_FONY01000067.1"/>
</dbReference>
<evidence type="ECO:0000313" key="2">
    <source>
        <dbReference type="Proteomes" id="UP000199513"/>
    </source>
</evidence>
<dbReference type="OrthoDB" id="675467at2"/>
<dbReference type="AlphaFoldDB" id="A0A1I2JVV8"/>
<protein>
    <submittedName>
        <fullName evidence="1">Uncharacterized protein</fullName>
    </submittedName>
</protein>
<keyword evidence="2" id="KW-1185">Reference proteome</keyword>